<protein>
    <submittedName>
        <fullName evidence="2">Uncharacterized protein</fullName>
    </submittedName>
</protein>
<keyword evidence="1" id="KW-0812">Transmembrane</keyword>
<evidence type="ECO:0000313" key="3">
    <source>
        <dbReference type="Proteomes" id="UP001279734"/>
    </source>
</evidence>
<reference evidence="2" key="1">
    <citation type="submission" date="2023-05" db="EMBL/GenBank/DDBJ databases">
        <title>Nepenthes gracilis genome sequencing.</title>
        <authorList>
            <person name="Fukushima K."/>
        </authorList>
    </citation>
    <scope>NUCLEOTIDE SEQUENCE</scope>
    <source>
        <strain evidence="2">SING2019-196</strain>
    </source>
</reference>
<keyword evidence="3" id="KW-1185">Reference proteome</keyword>
<comment type="caution">
    <text evidence="2">The sequence shown here is derived from an EMBL/GenBank/DDBJ whole genome shotgun (WGS) entry which is preliminary data.</text>
</comment>
<evidence type="ECO:0000256" key="1">
    <source>
        <dbReference type="SAM" id="Phobius"/>
    </source>
</evidence>
<sequence>MNSRSVELKKFVMIVINTSTINFSYIGFVLSGAEVGQCSSSVVDTFEILRWKADEEGCDFLRVEQGKAKRGG</sequence>
<dbReference type="EMBL" id="BSYO01000001">
    <property type="protein sequence ID" value="GMG98442.1"/>
    <property type="molecule type" value="Genomic_DNA"/>
</dbReference>
<gene>
    <name evidence="2" type="ORF">Nepgr_000282</name>
</gene>
<evidence type="ECO:0000313" key="2">
    <source>
        <dbReference type="EMBL" id="GMG98442.1"/>
    </source>
</evidence>
<proteinExistence type="predicted"/>
<dbReference type="AlphaFoldDB" id="A0AAD3RWP9"/>
<name>A0AAD3RWP9_NEPGR</name>
<dbReference type="Proteomes" id="UP001279734">
    <property type="component" value="Unassembled WGS sequence"/>
</dbReference>
<keyword evidence="1" id="KW-0472">Membrane</keyword>
<accession>A0AAD3RWP9</accession>
<keyword evidence="1" id="KW-1133">Transmembrane helix</keyword>
<organism evidence="2 3">
    <name type="scientific">Nepenthes gracilis</name>
    <name type="common">Slender pitcher plant</name>
    <dbReference type="NCBI Taxonomy" id="150966"/>
    <lineage>
        <taxon>Eukaryota</taxon>
        <taxon>Viridiplantae</taxon>
        <taxon>Streptophyta</taxon>
        <taxon>Embryophyta</taxon>
        <taxon>Tracheophyta</taxon>
        <taxon>Spermatophyta</taxon>
        <taxon>Magnoliopsida</taxon>
        <taxon>eudicotyledons</taxon>
        <taxon>Gunneridae</taxon>
        <taxon>Pentapetalae</taxon>
        <taxon>Caryophyllales</taxon>
        <taxon>Nepenthaceae</taxon>
        <taxon>Nepenthes</taxon>
    </lineage>
</organism>
<feature type="transmembrane region" description="Helical" evidence="1">
    <location>
        <begin position="12"/>
        <end position="33"/>
    </location>
</feature>